<evidence type="ECO:0000313" key="3">
    <source>
        <dbReference type="Proteomes" id="UP000179243"/>
    </source>
</evidence>
<keyword evidence="1" id="KW-0812">Transmembrane</keyword>
<gene>
    <name evidence="2" type="ORF">A2519_10320</name>
</gene>
<keyword evidence="1" id="KW-1133">Transmembrane helix</keyword>
<evidence type="ECO:0000313" key="2">
    <source>
        <dbReference type="EMBL" id="OGK05056.1"/>
    </source>
</evidence>
<dbReference type="Proteomes" id="UP000179243">
    <property type="component" value="Unassembled WGS sequence"/>
</dbReference>
<dbReference type="PANTHER" id="PTHR31272:SF4">
    <property type="entry name" value="CYTOCHROME C-TYPE BIOGENESIS PROTEIN HI_1454-RELATED"/>
    <property type="match status" value="1"/>
</dbReference>
<reference evidence="2 3" key="1">
    <citation type="journal article" date="2016" name="Nat. Commun.">
        <title>Thousands of microbial genomes shed light on interconnected biogeochemical processes in an aquifer system.</title>
        <authorList>
            <person name="Anantharaman K."/>
            <person name="Brown C.T."/>
            <person name="Hug L.A."/>
            <person name="Sharon I."/>
            <person name="Castelle C.J."/>
            <person name="Probst A.J."/>
            <person name="Thomas B.C."/>
            <person name="Singh A."/>
            <person name="Wilkins M.J."/>
            <person name="Karaoz U."/>
            <person name="Brodie E.L."/>
            <person name="Williams K.H."/>
            <person name="Hubbard S.S."/>
            <person name="Banfield J.F."/>
        </authorList>
    </citation>
    <scope>NUCLEOTIDE SEQUENCE [LARGE SCALE GENOMIC DNA]</scope>
</reference>
<feature type="transmembrane region" description="Helical" evidence="1">
    <location>
        <begin position="129"/>
        <end position="157"/>
    </location>
</feature>
<organism evidence="2 3">
    <name type="scientific">Candidatus Raymondbacteria bacterium RIFOXYD12_FULL_49_13</name>
    <dbReference type="NCBI Taxonomy" id="1817890"/>
    <lineage>
        <taxon>Bacteria</taxon>
        <taxon>Raymondiibacteriota</taxon>
    </lineage>
</organism>
<dbReference type="NCBIfam" id="NF040495">
    <property type="entry name" value="tranport_ArsG"/>
    <property type="match status" value="1"/>
</dbReference>
<evidence type="ECO:0000256" key="1">
    <source>
        <dbReference type="SAM" id="Phobius"/>
    </source>
</evidence>
<protein>
    <submittedName>
        <fullName evidence="2">Uncharacterized protein</fullName>
    </submittedName>
</protein>
<dbReference type="EMBL" id="MFYX01000064">
    <property type="protein sequence ID" value="OGK05056.1"/>
    <property type="molecule type" value="Genomic_DNA"/>
</dbReference>
<feature type="transmembrane region" description="Helical" evidence="1">
    <location>
        <begin position="204"/>
        <end position="222"/>
    </location>
</feature>
<dbReference type="AlphaFoldDB" id="A0A1F7FF30"/>
<sequence>MNETFVAMGAALWLGILTSISPCPLATNIAAISYVGRRVGSTRTVLFAGLLYTLGRALAYLTVGMLVIKSLLTIPGVSNFLQNNMSKIIGPVCLAVGVLLLDLFRFGFGGKGMTQGLQARIDNTGVWGAGILGVLFAMAFCPTSAGLFFGGLIPLAIKNNSALVMPVLYGVGTALPVIGFSLLLAFGAHLVGSVFNKLTIIELWVRRVTAVLFILVGVYLVLTNNFGLYFGF</sequence>
<feature type="transmembrane region" description="Helical" evidence="1">
    <location>
        <begin position="88"/>
        <end position="108"/>
    </location>
</feature>
<feature type="transmembrane region" description="Helical" evidence="1">
    <location>
        <begin position="169"/>
        <end position="192"/>
    </location>
</feature>
<dbReference type="InterPro" id="IPR051790">
    <property type="entry name" value="Cytochrome_c-biogenesis_DsbD"/>
</dbReference>
<feature type="transmembrane region" description="Helical" evidence="1">
    <location>
        <begin position="12"/>
        <end position="33"/>
    </location>
</feature>
<proteinExistence type="predicted"/>
<name>A0A1F7FF30_UNCRA</name>
<accession>A0A1F7FF30</accession>
<dbReference type="PANTHER" id="PTHR31272">
    <property type="entry name" value="CYTOCHROME C-TYPE BIOGENESIS PROTEIN HI_1454-RELATED"/>
    <property type="match status" value="1"/>
</dbReference>
<keyword evidence="1" id="KW-0472">Membrane</keyword>
<comment type="caution">
    <text evidence="2">The sequence shown here is derived from an EMBL/GenBank/DDBJ whole genome shotgun (WGS) entry which is preliminary data.</text>
</comment>
<feature type="transmembrane region" description="Helical" evidence="1">
    <location>
        <begin position="45"/>
        <end position="68"/>
    </location>
</feature>